<reference evidence="2 3" key="1">
    <citation type="submission" date="2018-05" db="EMBL/GenBank/DDBJ databases">
        <title>Genomic Encyclopedia of Type Strains, Phase III (KMG-III): the genomes of soil and plant-associated and newly described type strains.</title>
        <authorList>
            <person name="Whitman W."/>
        </authorList>
    </citation>
    <scope>NUCLEOTIDE SEQUENCE [LARGE SCALE GENOMIC DNA]</scope>
    <source>
        <strain evidence="2 3">CECT 5696</strain>
    </source>
</reference>
<evidence type="ECO:0000259" key="1">
    <source>
        <dbReference type="Pfam" id="PF13274"/>
    </source>
</evidence>
<proteinExistence type="predicted"/>
<dbReference type="RefSeq" id="WP_110044665.1">
    <property type="nucleotide sequence ID" value="NZ_CP054613.1"/>
</dbReference>
<keyword evidence="3" id="KW-1185">Reference proteome</keyword>
<name>A0A2V2YSI8_9BACL</name>
<dbReference type="AlphaFoldDB" id="A0A2V2YSI8"/>
<dbReference type="OrthoDB" id="9799173at2"/>
<comment type="caution">
    <text evidence="2">The sequence shown here is derived from an EMBL/GenBank/DDBJ whole genome shotgun (WGS) entry which is preliminary data.</text>
</comment>
<accession>A0A2V2YSI8</accession>
<feature type="domain" description="Antitoxin SocA-like Panacea" evidence="1">
    <location>
        <begin position="28"/>
        <end position="127"/>
    </location>
</feature>
<dbReference type="Proteomes" id="UP000246635">
    <property type="component" value="Unassembled WGS sequence"/>
</dbReference>
<dbReference type="EMBL" id="QGTQ01000010">
    <property type="protein sequence ID" value="PWW01168.1"/>
    <property type="molecule type" value="Genomic_DNA"/>
</dbReference>
<gene>
    <name evidence="2" type="ORF">DFQ01_11058</name>
</gene>
<evidence type="ECO:0000313" key="3">
    <source>
        <dbReference type="Proteomes" id="UP000246635"/>
    </source>
</evidence>
<organism evidence="2 3">
    <name type="scientific">Paenibacillus cellulosilyticus</name>
    <dbReference type="NCBI Taxonomy" id="375489"/>
    <lineage>
        <taxon>Bacteria</taxon>
        <taxon>Bacillati</taxon>
        <taxon>Bacillota</taxon>
        <taxon>Bacilli</taxon>
        <taxon>Bacillales</taxon>
        <taxon>Paenibacillaceae</taxon>
        <taxon>Paenibacillus</taxon>
    </lineage>
</organism>
<dbReference type="Pfam" id="PF13274">
    <property type="entry name" value="SocA_Panacea"/>
    <property type="match status" value="1"/>
</dbReference>
<dbReference type="InterPro" id="IPR025272">
    <property type="entry name" value="SocA_Panacea"/>
</dbReference>
<sequence>MASIYDVANYFRWRTDYDAGDYMTNLKLQKLCYYAQAWHLVFTCSPMFNNDLEAWDHGPVNRVLYKHYRSQSGRSWDPIEPDEEIENFSPAGVFSLSELETLQEVWDSYGDLSAKRLEDLTHQEAPWLNTAKNCIIDPDRMREYYTAVLRGA</sequence>
<protein>
    <submittedName>
        <fullName evidence="2">Putative phage-associated protein</fullName>
    </submittedName>
</protein>
<evidence type="ECO:0000313" key="2">
    <source>
        <dbReference type="EMBL" id="PWW01168.1"/>
    </source>
</evidence>